<dbReference type="WBParaSite" id="ES5_v2.g20847.t1">
    <property type="protein sequence ID" value="ES5_v2.g20847.t1"/>
    <property type="gene ID" value="ES5_v2.g20847"/>
</dbReference>
<evidence type="ECO:0000313" key="1">
    <source>
        <dbReference type="Proteomes" id="UP000887579"/>
    </source>
</evidence>
<name>A0AC34FTW8_9BILA</name>
<proteinExistence type="predicted"/>
<reference evidence="2" key="1">
    <citation type="submission" date="2022-11" db="UniProtKB">
        <authorList>
            <consortium name="WormBaseParasite"/>
        </authorList>
    </citation>
    <scope>IDENTIFICATION</scope>
</reference>
<protein>
    <submittedName>
        <fullName evidence="2">Uncharacterized protein</fullName>
    </submittedName>
</protein>
<sequence>MILSCGLLSSANITTKEKETISIVMISKDDIYVTQLQNTENGYSMIAEELEIIDFKDCVENNQAKIYLFIYEIGEKPKKLGFWIFEDKYSKEESERIKA</sequence>
<dbReference type="Proteomes" id="UP000887579">
    <property type="component" value="Unplaced"/>
</dbReference>
<accession>A0AC34FTW8</accession>
<evidence type="ECO:0000313" key="2">
    <source>
        <dbReference type="WBParaSite" id="ES5_v2.g20847.t1"/>
    </source>
</evidence>
<organism evidence="1 2">
    <name type="scientific">Panagrolaimus sp. ES5</name>
    <dbReference type="NCBI Taxonomy" id="591445"/>
    <lineage>
        <taxon>Eukaryota</taxon>
        <taxon>Metazoa</taxon>
        <taxon>Ecdysozoa</taxon>
        <taxon>Nematoda</taxon>
        <taxon>Chromadorea</taxon>
        <taxon>Rhabditida</taxon>
        <taxon>Tylenchina</taxon>
        <taxon>Panagrolaimomorpha</taxon>
        <taxon>Panagrolaimoidea</taxon>
        <taxon>Panagrolaimidae</taxon>
        <taxon>Panagrolaimus</taxon>
    </lineage>
</organism>